<reference evidence="1" key="1">
    <citation type="submission" date="2021-02" db="EMBL/GenBank/DDBJ databases">
        <authorList>
            <person name="Nowell W R."/>
        </authorList>
    </citation>
    <scope>NUCLEOTIDE SEQUENCE</scope>
</reference>
<sequence length="250" mass="28446">MSESRMRVVKHSILNGEVASRLDQVVSQLGGAIQSVETNYADHYMINLTSQRSVRKKAVQAEELWQKRGPPKATGTYSEKPKLPLVNQVTKMLLSQNKSNKQKKQVELQSNDIKRPLQMIGDKNLCWLNSSMQLTLSNRELLNNLLKSQGDLFEDEYYSKVEQSITSYLIQLEKTPSSAVITEQAIITHINDLREYGPKQYQSSTNAYIPIIQEVDKTSCVRDYLSYILVPTVSNFIDVELNIISTLKCD</sequence>
<dbReference type="OrthoDB" id="10055649at2759"/>
<evidence type="ECO:0000313" key="2">
    <source>
        <dbReference type="EMBL" id="CAF4491867.1"/>
    </source>
</evidence>
<accession>A0A816BF79</accession>
<dbReference type="AlphaFoldDB" id="A0A816BF79"/>
<evidence type="ECO:0000313" key="1">
    <source>
        <dbReference type="EMBL" id="CAF1609485.1"/>
    </source>
</evidence>
<proteinExistence type="predicted"/>
<protein>
    <submittedName>
        <fullName evidence="1">Uncharacterized protein</fullName>
    </submittedName>
</protein>
<organism evidence="1 3">
    <name type="scientific">Didymodactylos carnosus</name>
    <dbReference type="NCBI Taxonomy" id="1234261"/>
    <lineage>
        <taxon>Eukaryota</taxon>
        <taxon>Metazoa</taxon>
        <taxon>Spiralia</taxon>
        <taxon>Gnathifera</taxon>
        <taxon>Rotifera</taxon>
        <taxon>Eurotatoria</taxon>
        <taxon>Bdelloidea</taxon>
        <taxon>Philodinida</taxon>
        <taxon>Philodinidae</taxon>
        <taxon>Didymodactylos</taxon>
    </lineage>
</organism>
<evidence type="ECO:0000313" key="3">
    <source>
        <dbReference type="Proteomes" id="UP000663829"/>
    </source>
</evidence>
<name>A0A816BF79_9BILA</name>
<dbReference type="EMBL" id="CAJOBC010104459">
    <property type="protein sequence ID" value="CAF4491867.1"/>
    <property type="molecule type" value="Genomic_DNA"/>
</dbReference>
<gene>
    <name evidence="1" type="ORF">GPM918_LOCUS42996</name>
    <name evidence="2" type="ORF">SRO942_LOCUS44372</name>
</gene>
<dbReference type="Proteomes" id="UP000663829">
    <property type="component" value="Unassembled WGS sequence"/>
</dbReference>
<comment type="caution">
    <text evidence="1">The sequence shown here is derived from an EMBL/GenBank/DDBJ whole genome shotgun (WGS) entry which is preliminary data.</text>
</comment>
<dbReference type="EMBL" id="CAJNOQ010037750">
    <property type="protein sequence ID" value="CAF1609485.1"/>
    <property type="molecule type" value="Genomic_DNA"/>
</dbReference>
<keyword evidence="3" id="KW-1185">Reference proteome</keyword>
<feature type="non-terminal residue" evidence="1">
    <location>
        <position position="1"/>
    </location>
</feature>
<dbReference type="Proteomes" id="UP000681722">
    <property type="component" value="Unassembled WGS sequence"/>
</dbReference>